<dbReference type="InterPro" id="IPR011204">
    <property type="entry name" value="Virulence_RhuM-like"/>
</dbReference>
<dbReference type="InterPro" id="IPR053737">
    <property type="entry name" value="Type_II_TA_Toxin"/>
</dbReference>
<dbReference type="AlphaFoldDB" id="A0A1G2BUS7"/>
<gene>
    <name evidence="2" type="ORF">A3H70_04525</name>
</gene>
<evidence type="ECO:0000313" key="2">
    <source>
        <dbReference type="EMBL" id="OGY92349.1"/>
    </source>
</evidence>
<dbReference type="SUPFAM" id="SSF140931">
    <property type="entry name" value="Fic-like"/>
    <property type="match status" value="1"/>
</dbReference>
<protein>
    <recommendedName>
        <fullName evidence="1">Fido domain-containing protein</fullName>
    </recommendedName>
</protein>
<evidence type="ECO:0000313" key="3">
    <source>
        <dbReference type="Proteomes" id="UP000178109"/>
    </source>
</evidence>
<dbReference type="STRING" id="1798553.A3H70_04525"/>
<proteinExistence type="predicted"/>
<dbReference type="Gene3D" id="1.20.120.1870">
    <property type="entry name" value="Fic/DOC protein, Fido domain"/>
    <property type="match status" value="1"/>
</dbReference>
<accession>A0A1G2BUS7</accession>
<name>A0A1G2BUS7_9BACT</name>
<dbReference type="Pfam" id="PF13310">
    <property type="entry name" value="Virulence_RhuM"/>
    <property type="match status" value="1"/>
</dbReference>
<comment type="caution">
    <text evidence="2">The sequence shown here is derived from an EMBL/GenBank/DDBJ whole genome shotgun (WGS) entry which is preliminary data.</text>
</comment>
<dbReference type="PANTHER" id="PTHR35810:SF1">
    <property type="entry name" value="CYTOPLASMIC PROTEIN"/>
    <property type="match status" value="1"/>
</dbReference>
<reference evidence="2 3" key="1">
    <citation type="journal article" date="2016" name="Nat. Commun.">
        <title>Thousands of microbial genomes shed light on interconnected biogeochemical processes in an aquifer system.</title>
        <authorList>
            <person name="Anantharaman K."/>
            <person name="Brown C.T."/>
            <person name="Hug L.A."/>
            <person name="Sharon I."/>
            <person name="Castelle C.J."/>
            <person name="Probst A.J."/>
            <person name="Thomas B.C."/>
            <person name="Singh A."/>
            <person name="Wilkins M.J."/>
            <person name="Karaoz U."/>
            <person name="Brodie E.L."/>
            <person name="Williams K.H."/>
            <person name="Hubbard S.S."/>
            <person name="Banfield J.F."/>
        </authorList>
    </citation>
    <scope>NUCLEOTIDE SEQUENCE [LARGE SCALE GENOMIC DNA]</scope>
</reference>
<dbReference type="InterPro" id="IPR036597">
    <property type="entry name" value="Fido-like_dom_sf"/>
</dbReference>
<dbReference type="PANTHER" id="PTHR35810">
    <property type="entry name" value="CYTOPLASMIC PROTEIN-RELATED"/>
    <property type="match status" value="1"/>
</dbReference>
<feature type="domain" description="Fido" evidence="1">
    <location>
        <begin position="202"/>
        <end position="333"/>
    </location>
</feature>
<sequence length="337" mass="38156">MKKIKAQKDNLKRGEVVIYKTATNAVELKVQFQDETVWLDARQMALLFGAQRPAIVKHVNNIYKAKELDASLTCSILEQVAADGKLRKINLYNLDVIISVGYRVNSIRATQFRIWSTRILKKYLLHGYALNETRLAEARAKFNELQTAVAFLQAKSQKELLKGQAGEILNLLANYAKTLSTLQAYDRGALAKVKGKKTAFVLAYKDCLTIIERIKAELTAKKEAGDLFGQERGQSFASIIRGLYQTFEGKELYPTIEDKASHLLYFTIKDHPFSDGNKRTAAFLFVYFLDKTNYLYRSSGEKKINDNALTALALLIAESDPKEKETMVMIIKHLITE</sequence>
<evidence type="ECO:0000259" key="1">
    <source>
        <dbReference type="PROSITE" id="PS51459"/>
    </source>
</evidence>
<dbReference type="PROSITE" id="PS51459">
    <property type="entry name" value="FIDO"/>
    <property type="match status" value="1"/>
</dbReference>
<dbReference type="Pfam" id="PF02661">
    <property type="entry name" value="Fic"/>
    <property type="match status" value="1"/>
</dbReference>
<dbReference type="Proteomes" id="UP000178109">
    <property type="component" value="Unassembled WGS sequence"/>
</dbReference>
<dbReference type="EMBL" id="MHKO01000023">
    <property type="protein sequence ID" value="OGY92349.1"/>
    <property type="molecule type" value="Genomic_DNA"/>
</dbReference>
<organism evidence="2 3">
    <name type="scientific">Candidatus Komeilibacteria bacterium RIFCSPLOWO2_02_FULL_48_11</name>
    <dbReference type="NCBI Taxonomy" id="1798553"/>
    <lineage>
        <taxon>Bacteria</taxon>
        <taxon>Candidatus Komeiliibacteriota</taxon>
    </lineage>
</organism>
<dbReference type="InterPro" id="IPR003812">
    <property type="entry name" value="Fido"/>
</dbReference>